<reference evidence="12 13" key="1">
    <citation type="submission" date="2024-01" db="EMBL/GenBank/DDBJ databases">
        <title>The genome of the rayed Mediterranean limpet Patella caerulea (Linnaeus, 1758).</title>
        <authorList>
            <person name="Anh-Thu Weber A."/>
            <person name="Halstead-Nussloch G."/>
        </authorList>
    </citation>
    <scope>NUCLEOTIDE SEQUENCE [LARGE SCALE GENOMIC DNA]</scope>
    <source>
        <strain evidence="12">AATW-2023a</strain>
        <tissue evidence="12">Whole specimen</tissue>
    </source>
</reference>
<keyword evidence="13" id="KW-1185">Reference proteome</keyword>
<name>A0AAN8KEN2_PATCE</name>
<feature type="chain" id="PRO_5042996509" description="Fringe-like glycosyltransferase domain-containing protein" evidence="10">
    <location>
        <begin position="29"/>
        <end position="475"/>
    </location>
</feature>
<dbReference type="EMBL" id="JAZGQO010000002">
    <property type="protein sequence ID" value="KAK6190135.1"/>
    <property type="molecule type" value="Genomic_DNA"/>
</dbReference>
<accession>A0AAN8KEN2</accession>
<dbReference type="GO" id="GO:0016020">
    <property type="term" value="C:membrane"/>
    <property type="evidence" value="ECO:0007669"/>
    <property type="project" value="UniProtKB-SubCell"/>
</dbReference>
<dbReference type="Pfam" id="PF02434">
    <property type="entry name" value="Fringe"/>
    <property type="match status" value="2"/>
</dbReference>
<keyword evidence="10" id="KW-0732">Signal</keyword>
<sequence>MALWFGNWNTLLFLHFYILSQKGNLCSSEENLQIEKKDVRLRDLVFIVLSQSNTYHKQRAKEFNHHFHKQLKDTSQEDHPELYLLHKKWPSTGSWTIFPILQNIAEKFKEKSWVIFVEEETRVDLSRLVDVLNKYDYKKDYFLGKALYDKSPTIIHHFAFFDDPRKFGYPDPAAGMCFSQGLLTSLAERLATEDVKNDFTIDYKHELAMYIWKDGKGVNLTNVEEFCTISDSSNCVTTSPFIFPKCGSPVSRNDIYVAVKTCEKFHKDRIPIVKATWGKENIDIEYFSETEDSLIPTIDLGIPNTERGHCGKTLAIMKRFVEEEKLSSKQWLLIADDDTIINLKRLRRLLSCYNWKENIALGERYGYALKDGHGYDYITGGGGMVFSRSVVEEIASQCNCPSNESPDDMILGMCLKRMKIPIIHSKYFHQARPEDYSSDFLSDQLPVSFHKHWMVDAYKVYDLLLKGDPADHDEL</sequence>
<evidence type="ECO:0000256" key="7">
    <source>
        <dbReference type="ARBA" id="ARBA00022989"/>
    </source>
</evidence>
<dbReference type="GO" id="GO:0012505">
    <property type="term" value="C:endomembrane system"/>
    <property type="evidence" value="ECO:0007669"/>
    <property type="project" value="UniProtKB-SubCell"/>
</dbReference>
<evidence type="ECO:0000256" key="9">
    <source>
        <dbReference type="ARBA" id="ARBA00037847"/>
    </source>
</evidence>
<keyword evidence="6" id="KW-0735">Signal-anchor</keyword>
<dbReference type="AlphaFoldDB" id="A0AAN8KEN2"/>
<dbReference type="InterPro" id="IPR029044">
    <property type="entry name" value="Nucleotide-diphossugar_trans"/>
</dbReference>
<gene>
    <name evidence="12" type="ORF">SNE40_002066</name>
</gene>
<evidence type="ECO:0000313" key="12">
    <source>
        <dbReference type="EMBL" id="KAK6190135.1"/>
    </source>
</evidence>
<evidence type="ECO:0000256" key="5">
    <source>
        <dbReference type="ARBA" id="ARBA00022692"/>
    </source>
</evidence>
<proteinExistence type="inferred from homology"/>
<keyword evidence="8" id="KW-0472">Membrane</keyword>
<comment type="caution">
    <text evidence="12">The sequence shown here is derived from an EMBL/GenBank/DDBJ whole genome shotgun (WGS) entry which is preliminary data.</text>
</comment>
<comment type="subcellular location">
    <subcellularLocation>
        <location evidence="9">Endomembrane system</location>
        <topology evidence="9">Single-pass membrane protein</topology>
    </subcellularLocation>
    <subcellularLocation>
        <location evidence="1">Membrane</location>
        <topology evidence="1">Single-pass type II membrane protein</topology>
    </subcellularLocation>
</comment>
<evidence type="ECO:0000259" key="11">
    <source>
        <dbReference type="Pfam" id="PF02434"/>
    </source>
</evidence>
<comment type="similarity">
    <text evidence="2">Belongs to the glycosyltransferase 31 family.</text>
</comment>
<protein>
    <recommendedName>
        <fullName evidence="11">Fringe-like glycosyltransferase domain-containing protein</fullName>
    </recommendedName>
</protein>
<keyword evidence="3" id="KW-0328">Glycosyltransferase</keyword>
<evidence type="ECO:0000313" key="13">
    <source>
        <dbReference type="Proteomes" id="UP001347796"/>
    </source>
</evidence>
<evidence type="ECO:0000256" key="2">
    <source>
        <dbReference type="ARBA" id="ARBA00008661"/>
    </source>
</evidence>
<evidence type="ECO:0000256" key="1">
    <source>
        <dbReference type="ARBA" id="ARBA00004606"/>
    </source>
</evidence>
<dbReference type="Gene3D" id="3.90.550.50">
    <property type="match status" value="2"/>
</dbReference>
<evidence type="ECO:0000256" key="3">
    <source>
        <dbReference type="ARBA" id="ARBA00022676"/>
    </source>
</evidence>
<dbReference type="SUPFAM" id="SSF53448">
    <property type="entry name" value="Nucleotide-diphospho-sugar transferases"/>
    <property type="match status" value="1"/>
</dbReference>
<dbReference type="FunFam" id="3.90.550.50:FF:000008">
    <property type="entry name" value="Beta-1,3-glucosyltransferase"/>
    <property type="match status" value="1"/>
</dbReference>
<evidence type="ECO:0000256" key="4">
    <source>
        <dbReference type="ARBA" id="ARBA00022679"/>
    </source>
</evidence>
<dbReference type="InterPro" id="IPR003378">
    <property type="entry name" value="Fringe-like_glycosylTrfase"/>
</dbReference>
<keyword evidence="4" id="KW-0808">Transferase</keyword>
<feature type="domain" description="Fringe-like glycosyltransferase" evidence="11">
    <location>
        <begin position="249"/>
        <end position="460"/>
    </location>
</feature>
<feature type="signal peptide" evidence="10">
    <location>
        <begin position="1"/>
        <end position="28"/>
    </location>
</feature>
<dbReference type="GO" id="GO:0016757">
    <property type="term" value="F:glycosyltransferase activity"/>
    <property type="evidence" value="ECO:0007669"/>
    <property type="project" value="UniProtKB-KW"/>
</dbReference>
<keyword evidence="5" id="KW-0812">Transmembrane</keyword>
<evidence type="ECO:0000256" key="8">
    <source>
        <dbReference type="ARBA" id="ARBA00023136"/>
    </source>
</evidence>
<feature type="domain" description="Fringe-like glycosyltransferase" evidence="11">
    <location>
        <begin position="109"/>
        <end position="189"/>
    </location>
</feature>
<evidence type="ECO:0000256" key="6">
    <source>
        <dbReference type="ARBA" id="ARBA00022968"/>
    </source>
</evidence>
<organism evidence="12 13">
    <name type="scientific">Patella caerulea</name>
    <name type="common">Rayed Mediterranean limpet</name>
    <dbReference type="NCBI Taxonomy" id="87958"/>
    <lineage>
        <taxon>Eukaryota</taxon>
        <taxon>Metazoa</taxon>
        <taxon>Spiralia</taxon>
        <taxon>Lophotrochozoa</taxon>
        <taxon>Mollusca</taxon>
        <taxon>Gastropoda</taxon>
        <taxon>Patellogastropoda</taxon>
        <taxon>Patelloidea</taxon>
        <taxon>Patellidae</taxon>
        <taxon>Patella</taxon>
    </lineage>
</organism>
<dbReference type="PANTHER" id="PTHR10811">
    <property type="entry name" value="FRINGE-RELATED"/>
    <property type="match status" value="1"/>
</dbReference>
<evidence type="ECO:0000256" key="10">
    <source>
        <dbReference type="SAM" id="SignalP"/>
    </source>
</evidence>
<dbReference type="Proteomes" id="UP001347796">
    <property type="component" value="Unassembled WGS sequence"/>
</dbReference>
<keyword evidence="7" id="KW-1133">Transmembrane helix</keyword>